<proteinExistence type="predicted"/>
<dbReference type="EMBL" id="CAJQZP010001459">
    <property type="protein sequence ID" value="CAG5048409.1"/>
    <property type="molecule type" value="Genomic_DNA"/>
</dbReference>
<protein>
    <submittedName>
        <fullName evidence="2">(apollo) hypothetical protein</fullName>
    </submittedName>
</protein>
<reference evidence="2" key="1">
    <citation type="submission" date="2021-04" db="EMBL/GenBank/DDBJ databases">
        <authorList>
            <person name="Tunstrom K."/>
        </authorList>
    </citation>
    <scope>NUCLEOTIDE SEQUENCE</scope>
</reference>
<dbReference type="Proteomes" id="UP000691718">
    <property type="component" value="Unassembled WGS sequence"/>
</dbReference>
<dbReference type="OrthoDB" id="7477315at2759"/>
<dbReference type="AlphaFoldDB" id="A0A8S3Y032"/>
<keyword evidence="3" id="KW-1185">Reference proteome</keyword>
<evidence type="ECO:0000313" key="2">
    <source>
        <dbReference type="EMBL" id="CAG5048409.1"/>
    </source>
</evidence>
<gene>
    <name evidence="2" type="ORF">PAPOLLO_LOCUS24218</name>
</gene>
<sequence>MNPQKSPPAAKVGLVSSQPDNANAIPRLHSNVILPSKYQKKQPEDAMKYELNDFRKEIMSFLTEFKTSQEENIKIIHDEVSLLKEQLCNQKHISDILSQDQVTIKDTLTSIHSAQHATANTITEMQTSLEFSSKRIYTLQERANCSEEKLKIQSREITEMQVILDRLSFKNQRQEQVGTSVKCRSGESTSTKESSLILLNYV</sequence>
<evidence type="ECO:0000313" key="3">
    <source>
        <dbReference type="Proteomes" id="UP000691718"/>
    </source>
</evidence>
<organism evidence="2 3">
    <name type="scientific">Parnassius apollo</name>
    <name type="common">Apollo butterfly</name>
    <name type="synonym">Papilio apollo</name>
    <dbReference type="NCBI Taxonomy" id="110799"/>
    <lineage>
        <taxon>Eukaryota</taxon>
        <taxon>Metazoa</taxon>
        <taxon>Ecdysozoa</taxon>
        <taxon>Arthropoda</taxon>
        <taxon>Hexapoda</taxon>
        <taxon>Insecta</taxon>
        <taxon>Pterygota</taxon>
        <taxon>Neoptera</taxon>
        <taxon>Endopterygota</taxon>
        <taxon>Lepidoptera</taxon>
        <taxon>Glossata</taxon>
        <taxon>Ditrysia</taxon>
        <taxon>Papilionoidea</taxon>
        <taxon>Papilionidae</taxon>
        <taxon>Parnassiinae</taxon>
        <taxon>Parnassini</taxon>
        <taxon>Parnassius</taxon>
        <taxon>Parnassius</taxon>
    </lineage>
</organism>
<comment type="caution">
    <text evidence="2">The sequence shown here is derived from an EMBL/GenBank/DDBJ whole genome shotgun (WGS) entry which is preliminary data.</text>
</comment>
<accession>A0A8S3Y032</accession>
<feature type="region of interest" description="Disordered" evidence="1">
    <location>
        <begin position="1"/>
        <end position="21"/>
    </location>
</feature>
<name>A0A8S3Y032_PARAO</name>
<evidence type="ECO:0000256" key="1">
    <source>
        <dbReference type="SAM" id="MobiDB-lite"/>
    </source>
</evidence>